<dbReference type="InterPro" id="IPR011009">
    <property type="entry name" value="Kinase-like_dom_sf"/>
</dbReference>
<keyword evidence="6" id="KW-1185">Reference proteome</keyword>
<dbReference type="GO" id="GO:0006281">
    <property type="term" value="P:DNA repair"/>
    <property type="evidence" value="ECO:0007669"/>
    <property type="project" value="TreeGrafter"/>
</dbReference>
<protein>
    <recommendedName>
        <fullName evidence="7">Non-specific serine/threonine protein kinase</fullName>
    </recommendedName>
</protein>
<dbReference type="PROSITE" id="PS51189">
    <property type="entry name" value="FAT"/>
    <property type="match status" value="1"/>
</dbReference>
<evidence type="ECO:0000259" key="3">
    <source>
        <dbReference type="PROSITE" id="PS50290"/>
    </source>
</evidence>
<dbReference type="InterPro" id="IPR019734">
    <property type="entry name" value="TPR_rpt"/>
</dbReference>
<accession>A0A4S4KY48</accession>
<evidence type="ECO:0000313" key="6">
    <source>
        <dbReference type="Proteomes" id="UP000308199"/>
    </source>
</evidence>
<comment type="caution">
    <text evidence="5">The sequence shown here is derived from an EMBL/GenBank/DDBJ whole genome shotgun (WGS) entry which is preliminary data.</text>
</comment>
<dbReference type="PROSITE" id="PS50290">
    <property type="entry name" value="PI3_4_KINASE_3"/>
    <property type="match status" value="1"/>
</dbReference>
<name>A0A4S4KY48_9AGAM</name>
<evidence type="ECO:0008006" key="7">
    <source>
        <dbReference type="Google" id="ProtNLM"/>
    </source>
</evidence>
<dbReference type="InterPro" id="IPR046807">
    <property type="entry name" value="Tra1_central"/>
</dbReference>
<dbReference type="SMART" id="SM00146">
    <property type="entry name" value="PI3Kc"/>
    <property type="match status" value="1"/>
</dbReference>
<dbReference type="PROSITE" id="PS50005">
    <property type="entry name" value="TPR"/>
    <property type="match status" value="1"/>
</dbReference>
<dbReference type="InterPro" id="IPR014009">
    <property type="entry name" value="PIK_FAT"/>
</dbReference>
<dbReference type="GO" id="GO:0005634">
    <property type="term" value="C:nucleus"/>
    <property type="evidence" value="ECO:0007669"/>
    <property type="project" value="TreeGrafter"/>
</dbReference>
<dbReference type="InterPro" id="IPR016024">
    <property type="entry name" value="ARM-type_fold"/>
</dbReference>
<organism evidence="5 6">
    <name type="scientific">Phellinidium pouzarii</name>
    <dbReference type="NCBI Taxonomy" id="167371"/>
    <lineage>
        <taxon>Eukaryota</taxon>
        <taxon>Fungi</taxon>
        <taxon>Dikarya</taxon>
        <taxon>Basidiomycota</taxon>
        <taxon>Agaricomycotina</taxon>
        <taxon>Agaricomycetes</taxon>
        <taxon>Hymenochaetales</taxon>
        <taxon>Hymenochaetaceae</taxon>
        <taxon>Phellinidium</taxon>
    </lineage>
</organism>
<dbReference type="SUPFAM" id="SSF56112">
    <property type="entry name" value="Protein kinase-like (PK-like)"/>
    <property type="match status" value="1"/>
</dbReference>
<keyword evidence="2" id="KW-0802">TPR repeat</keyword>
<comment type="similarity">
    <text evidence="1">Belongs to the PI3/PI4-kinase family. TRA1 subfamily.</text>
</comment>
<feature type="repeat" description="TPR" evidence="2">
    <location>
        <begin position="2756"/>
        <end position="2789"/>
    </location>
</feature>
<dbReference type="InterPro" id="IPR036940">
    <property type="entry name" value="PI3/4_kinase_cat_sf"/>
</dbReference>
<dbReference type="InterPro" id="IPR011990">
    <property type="entry name" value="TPR-like_helical_dom_sf"/>
</dbReference>
<evidence type="ECO:0000256" key="2">
    <source>
        <dbReference type="PROSITE-ProRule" id="PRU00339"/>
    </source>
</evidence>
<dbReference type="GO" id="GO:0004672">
    <property type="term" value="F:protein kinase activity"/>
    <property type="evidence" value="ECO:0007669"/>
    <property type="project" value="UniProtKB-ARBA"/>
</dbReference>
<dbReference type="PANTHER" id="PTHR11139">
    <property type="entry name" value="ATAXIA TELANGIECTASIA MUTATED ATM -RELATED"/>
    <property type="match status" value="1"/>
</dbReference>
<dbReference type="InterPro" id="IPR050517">
    <property type="entry name" value="DDR_Repair_Kinase"/>
</dbReference>
<dbReference type="Pfam" id="PF00454">
    <property type="entry name" value="PI3_PI4_kinase"/>
    <property type="match status" value="1"/>
</dbReference>
<evidence type="ECO:0000313" key="5">
    <source>
        <dbReference type="EMBL" id="THH03836.1"/>
    </source>
</evidence>
<feature type="domain" description="FAT" evidence="4">
    <location>
        <begin position="2355"/>
        <end position="2918"/>
    </location>
</feature>
<dbReference type="OrthoDB" id="5570127at2759"/>
<dbReference type="CDD" id="cd05163">
    <property type="entry name" value="PIKK_TRRAP"/>
    <property type="match status" value="1"/>
</dbReference>
<dbReference type="Pfam" id="PF02259">
    <property type="entry name" value="FAT"/>
    <property type="match status" value="1"/>
</dbReference>
<evidence type="ECO:0000256" key="1">
    <source>
        <dbReference type="ARBA" id="ARBA00007234"/>
    </source>
</evidence>
<dbReference type="InterPro" id="IPR046805">
    <property type="entry name" value="Tra1_ring"/>
</dbReference>
<evidence type="ECO:0000259" key="4">
    <source>
        <dbReference type="PROSITE" id="PS51189"/>
    </source>
</evidence>
<gene>
    <name evidence="5" type="ORF">EW145_g5969</name>
</gene>
<dbReference type="Gene3D" id="1.10.1070.11">
    <property type="entry name" value="Phosphatidylinositol 3-/4-kinase, catalytic domain"/>
    <property type="match status" value="1"/>
</dbReference>
<dbReference type="SUPFAM" id="SSF48452">
    <property type="entry name" value="TPR-like"/>
    <property type="match status" value="1"/>
</dbReference>
<dbReference type="GO" id="GO:0035267">
    <property type="term" value="C:NuA4 histone acetyltransferase complex"/>
    <property type="evidence" value="ECO:0007669"/>
    <property type="project" value="TreeGrafter"/>
</dbReference>
<dbReference type="GO" id="GO:0000124">
    <property type="term" value="C:SAGA complex"/>
    <property type="evidence" value="ECO:0007669"/>
    <property type="project" value="TreeGrafter"/>
</dbReference>
<reference evidence="5 6" key="1">
    <citation type="submission" date="2019-02" db="EMBL/GenBank/DDBJ databases">
        <title>Genome sequencing of the rare red list fungi Phellinidium pouzarii.</title>
        <authorList>
            <person name="Buettner E."/>
            <person name="Kellner H."/>
        </authorList>
    </citation>
    <scope>NUCLEOTIDE SEQUENCE [LARGE SCALE GENOMIC DNA]</scope>
    <source>
        <strain evidence="5 6">DSM 108285</strain>
    </source>
</reference>
<dbReference type="SUPFAM" id="SSF48371">
    <property type="entry name" value="ARM repeat"/>
    <property type="match status" value="3"/>
</dbReference>
<sequence>MDVVPHLSSAADLESRAGRIADPAIPLKIKMEIAIELKEMVDSVRDVEAARVFPHMLSVLLDTLRNTEPSFRKDSLEYQYRRILIEIIHRIPPSEMFRPHVGNLMTTILFILKHDTEDNAVTCLKALHDIIRTMKHLTDEPAAELIQFYLQLLRNMPSLVTEFFSEGSVQVDPNAITLGTHSFKVLTEIPFVMVILVQGNRPVAQPMLSEIINVTLEAAALESPIQKKVREDYETMGGIWAGEAPNMKNHKLYTDFIVAQIKVLSILFYFLVKKAHSRQPDTYGRDPRGDDISVYCIRLFQDCPLHSTSARKELLTLLRHQVASPFRRALIPHVEKLLSERVIMGSAASYDSLRYGPYSIVFELTAHVRGELSNVQLTRVIHTYCAWLLSASFSVHAQVLCAKMAFTLMDPVLHKLPKDEATELCMVMMKSCTEKIKALDLTYQAVIERLDKQKEQMNVDGTIDISYIEKDRPLSTAFYATENPDSVQGDLRYLFRMLLQGIRMCINAFKKLGSPLPDGEIMTPLFERCIRVLSSFDVDFKDEKETMESLAWILQDIDLHVFQELWTQRLDFYFKATVKRPSLLHLSQVLFSQKAVSQTIVSTTLQHLSDRLDRLGDEDDMAASMILRFFKLTFSVVGMHPDANEPVLAIHLGRLIMDSFPLAAKAARPLYYFHLMRALFRAIGSGGGRYEQLYKEVLPLLPEMLDCLNRQLMAADAQTRDLLVELCLTVPLRLTHLLPHLHYLMKPLVLALQGGPELVSQGLRTLELCIDNLVGDFLDPILRPVLRDLMEALHSHLRPLPGNHHHAHTTIRILGKLGGRNRRLLDEKPNLSYKPYSDPAKIAVSFSGRQEYIEVGPIAELSARILSKSHSSDKVHAYNYLEHVLTNLLNEGLQGRDRENIFIQGIEGLFDALHVPEVQDRAEEYLRTLSRHVFTLEARRTLVKDITLRRYPSHMFGLYLDAFPHALARTDEQQAKKAAKVMKQIVHDLVPIGYTNGLKQMDILPILHMVATRFSTLCFDEAWIRKSAGCTGIMIMTATPEVGEKWTMAREIDIVRTLLHVLKDSPHDPPRNVTEIIDNLVRVLRLTNSNFGNQMEVDGILPAMQSRIPFLISIFFNEVASPHPVVRQTARSCIKLLSELCGRPTVELLLPHRERVMSSIYMKPLRSLPHPIIVGQVEAVRYCISLEPSLLEMNDELIRLLHEALALADNSDVSLVAKVDARKSASEVIQLRVACLRLLTAALPLTDSFSRIPQTRQRVTGVYFKSLYNPSKEVADAAHEGLRIILGDQSRFPKELLQTGLRPILMNLSDTKKLTIQDLEGLSRLLMLLANYFKVEIGMKLLDHFRAIADTQMLHAAARMPLSENDSINKLVHLVNIYHLLPLTAVMFLENLVGIVVQTEAHLFSCAPSPFSEPLGKYLDRYTTEAVDYFLSCMKQPRFVRTLRNLLNSNAAPKLRREFIVRSRDISRVCFRSGDADVILPGLLLCKDLTDLTPGWTRDNDVLEALLDLWRAEPEQVPDLGLETQLTFEKHDLMIQIFIKAMQESPRIDIIFDIISTFSMNIALDRNELSRFLYKHVALEGSLQFRRNVLIRFLTWFDDRSVSWPKKTNLLRYIVTPMLLVHTSRPQEDGLLDRYIIDRFHIRIWRANELGVFADTDDLFKMEIMHLTTVLVRHCPQLLFDIKKDVIKFAWGYINVEDQTVRQVAYLLAARFFEAFDSPAKFIISAWTGLLKPPHVEGNRTLIRQALDILAPVLQKMSNDPNVPHWAKTTRRLLAEEGGGNLQVFVIYQLIARQPDLFYPCRALFIPHIINSLAKLGLQVTSNAEGRILSVDILEAVYKWEQKSLQPGDDSSNWVTPLGFREGVVSYLTRIATGPQDAITRTNVVARALALLKDFLSLLGWSEVAFKLDYFRKALCEMEFDKDTAPTILATAKVLHVVCADKPDSWFLMNAKILQKLVQKGMMIDEVVLQETFHPIIDRLLTLFPLPKEDEDNQSELAEFHTFVYNTVSEGLKNMTGLRGALMMLKSVVQVTPERIEPFATSLMRLLGKLAKEHISSPPTADNYDAIARMLVSILKICQNSSTLPSEQRRLHLGNLIILVEKSASPMLCQFLLDTARDWALYRRDAYPTMKEKASLLQKMTTFETRGIDLFNQYLELIYDIYTEPALRRSDLTSRLEQAFLLGCRSHDTSLRERFIDLLDNSIPRSLTSRLTYILGVQSWEALADCNWIYLALDLLLSSVDSDMPLTSSPNIVFTQTSSPLAQTIANSRIRDIIRPMRRLLYYDMQLAHDTWVSVFPAVWSSLTRKEQGDVTQHIIILLSREYHIRQSEMRPNVIQALLEGIHACSPAINLPAHLLKYLAKTFGAWHVALEHLQCSLDFVRDDDGTVRDSVYDALAEVYAELVEEDMFYGLWRRRSLHSETNVSITYEQNGMWPEAQIAYEQAQSKAKNGIIPFTESEYCLWEDHWIIATEKLQQWDVLYDLARNDGNNELLLEAAWRNKDWADKDSLQLIEEQIQGLSDVATPRKRVYEAFIALVKMPGAVDRNIEFTRTLEDAMQLSLRKWIAFPPKMSACHIPLLQHFQQFVELQEAVQIFGSLSSTTPQNLEKKSADLKLVLQAWRERLPNLHDDISVWSDLVAWRQNVFSSINKQYIPLIQANGQNGAQANAANTFGYRGYHETAWIINRFAHVARKHDLFDVAQHMLTRIYELPNIEISEAFLKLREEARCRLQVPEKMLEGLNLINNTNLMYFSTPQKAEFYTLKGMFYSALSQNDEADNCFGQAVQLDMNVAKAWAEWGRFNDKMFSSNPAEFKYGAHAVSGYLQAAGLYKNTKSRPLLTRILWLLSIDDAASTIALAFNAFTGDRALWYWISLIPQLLLSLSYGEAPQAQRILMEKQQAQQAQEVAQRVIQANQNINLNNQNGPTSDGTNAAVTTEGHVNVAKKEDWELVDDIASLLKTNNPLLALTLETMVDQFNVKFKSTPEEEIYRFTFMLLQDAVQNSSSRASNVNDDGTLSEHILKNISRMAIHLTGPARKDYDEDFVQSKPALPDYIQRLQHWRDRYEKFLDSRPRIQPLDLLSHWLVEFQYTKFDEVEVPGQYQELVDNALQFSRIRQFGPKFEICRGQGYCYKRIIIHGHDGMKYTFAVQQPAARWCRREERVMQLFRTFNHALTRRKESRKRNLQFHLPLTVLLNPAVRLVLNDPSYVSLQDVYDQHCEEMGVTREDPALMVAQKHKAVIREINATPPTSRVEHLNIRKAVLDEVAKKLVGDDVLSRYMTRTMCGPQELWRMRKAFTLQLAAVSFMTYAVCITSRQPARFHVSRATGQIFMSEILPGVNNQTSQIVHLESVPFRFTPNLQRFVNPTGTEALFCPGIVAIARALTKPEYELDQHLCLFIRDEVLTHVQARGKRNPAQENSFRMRVQENINGVVNRAENMACKLERAQDPKDEKVTQSMQSVTNLISSATNPVKLAAMPDLFSPWF</sequence>
<dbReference type="GO" id="GO:0006355">
    <property type="term" value="P:regulation of DNA-templated transcription"/>
    <property type="evidence" value="ECO:0007669"/>
    <property type="project" value="TreeGrafter"/>
</dbReference>
<feature type="domain" description="PI3K/PI4K catalytic" evidence="3">
    <location>
        <begin position="3115"/>
        <end position="3441"/>
    </location>
</feature>
<dbReference type="Pfam" id="PF20175">
    <property type="entry name" value="Tra1_central"/>
    <property type="match status" value="1"/>
</dbReference>
<dbReference type="InterPro" id="IPR000403">
    <property type="entry name" value="PI3/4_kinase_cat_dom"/>
</dbReference>
<dbReference type="InterPro" id="IPR003151">
    <property type="entry name" value="PIK-rel_kinase_FAT"/>
</dbReference>
<dbReference type="EMBL" id="SGPK01000406">
    <property type="protein sequence ID" value="THH03836.1"/>
    <property type="molecule type" value="Genomic_DNA"/>
</dbReference>
<dbReference type="Pfam" id="PF20206">
    <property type="entry name" value="Tra1_ring"/>
    <property type="match status" value="2"/>
</dbReference>
<dbReference type="Proteomes" id="UP000308199">
    <property type="component" value="Unassembled WGS sequence"/>
</dbReference>
<dbReference type="PANTHER" id="PTHR11139:SF1">
    <property type="entry name" value="TRANSFORMATION_TRANSCRIPTION DOMAIN-ASSOCIATED PROTEIN"/>
    <property type="match status" value="1"/>
</dbReference>
<proteinExistence type="inferred from homology"/>